<feature type="transmembrane region" description="Helical" evidence="1">
    <location>
        <begin position="39"/>
        <end position="55"/>
    </location>
</feature>
<evidence type="ECO:0000313" key="3">
    <source>
        <dbReference type="EMBL" id="NYE82179.1"/>
    </source>
</evidence>
<dbReference type="PANTHER" id="PTHR28008">
    <property type="entry name" value="DOMAIN PROTEIN, PUTATIVE (AFU_ORTHOLOGUE AFUA_3G10980)-RELATED"/>
    <property type="match status" value="1"/>
</dbReference>
<dbReference type="Proteomes" id="UP000542125">
    <property type="component" value="Unassembled WGS sequence"/>
</dbReference>
<keyword evidence="1" id="KW-0812">Transmembrane</keyword>
<protein>
    <submittedName>
        <fullName evidence="3">VanZ family protein</fullName>
    </submittedName>
</protein>
<reference evidence="3 4" key="1">
    <citation type="submission" date="2020-07" db="EMBL/GenBank/DDBJ databases">
        <title>Genomic Encyclopedia of Type Strains, Phase IV (KMG-V): Genome sequencing to study the core and pangenomes of soil and plant-associated prokaryotes.</title>
        <authorList>
            <person name="Whitman W."/>
        </authorList>
    </citation>
    <scope>NUCLEOTIDE SEQUENCE [LARGE SCALE GENOMIC DNA]</scope>
    <source>
        <strain evidence="3 4">SAS40</strain>
    </source>
</reference>
<dbReference type="AlphaFoldDB" id="A0A7Y9ISL8"/>
<dbReference type="PANTHER" id="PTHR28008:SF1">
    <property type="entry name" value="DOMAIN PROTEIN, PUTATIVE (AFU_ORTHOLOGUE AFUA_3G10980)-RELATED"/>
    <property type="match status" value="1"/>
</dbReference>
<dbReference type="RefSeq" id="WP_179584787.1">
    <property type="nucleotide sequence ID" value="NZ_JACBYR010000001.1"/>
</dbReference>
<name>A0A7Y9ISL8_9BURK</name>
<accession>A0A7Y9ISL8</accession>
<comment type="caution">
    <text evidence="3">The sequence shown here is derived from an EMBL/GenBank/DDBJ whole genome shotgun (WGS) entry which is preliminary data.</text>
</comment>
<dbReference type="Pfam" id="PF04892">
    <property type="entry name" value="VanZ"/>
    <property type="match status" value="1"/>
</dbReference>
<organism evidence="3 4">
    <name type="scientific">Pigmentiphaga litoralis</name>
    <dbReference type="NCBI Taxonomy" id="516702"/>
    <lineage>
        <taxon>Bacteria</taxon>
        <taxon>Pseudomonadati</taxon>
        <taxon>Pseudomonadota</taxon>
        <taxon>Betaproteobacteria</taxon>
        <taxon>Burkholderiales</taxon>
        <taxon>Alcaligenaceae</taxon>
        <taxon>Pigmentiphaga</taxon>
    </lineage>
</organism>
<proteinExistence type="predicted"/>
<gene>
    <name evidence="3" type="ORF">FHW18_001450</name>
</gene>
<keyword evidence="4" id="KW-1185">Reference proteome</keyword>
<evidence type="ECO:0000313" key="4">
    <source>
        <dbReference type="Proteomes" id="UP000542125"/>
    </source>
</evidence>
<keyword evidence="1" id="KW-0472">Membrane</keyword>
<sequence length="122" mass="13428">MKHLRKIYFLAAFAFFALMIGIGSIPNQANELSSIIPDKVLHMVAYGILAGLLYLGQSPSNRFRGRIAVAAIGLMGALDEGVQSMFTYRTPSWSDWFCDIAAALIAVGLLRLMESRRSYQPG</sequence>
<dbReference type="EMBL" id="JACBYR010000001">
    <property type="protein sequence ID" value="NYE82179.1"/>
    <property type="molecule type" value="Genomic_DNA"/>
</dbReference>
<dbReference type="InterPro" id="IPR006976">
    <property type="entry name" value="VanZ-like"/>
</dbReference>
<evidence type="ECO:0000256" key="1">
    <source>
        <dbReference type="SAM" id="Phobius"/>
    </source>
</evidence>
<evidence type="ECO:0000259" key="2">
    <source>
        <dbReference type="Pfam" id="PF04892"/>
    </source>
</evidence>
<dbReference type="NCBIfam" id="NF037970">
    <property type="entry name" value="vanZ_1"/>
    <property type="match status" value="1"/>
</dbReference>
<feature type="transmembrane region" description="Helical" evidence="1">
    <location>
        <begin position="7"/>
        <end position="27"/>
    </location>
</feature>
<keyword evidence="1" id="KW-1133">Transmembrane helix</keyword>
<feature type="domain" description="VanZ-like" evidence="2">
    <location>
        <begin position="37"/>
        <end position="113"/>
    </location>
</feature>